<dbReference type="Pfam" id="PF02597">
    <property type="entry name" value="ThiS"/>
    <property type="match status" value="1"/>
</dbReference>
<evidence type="ECO:0000313" key="2">
    <source>
        <dbReference type="Proteomes" id="UP001431634"/>
    </source>
</evidence>
<gene>
    <name evidence="1" type="primary">thiS</name>
    <name evidence="1" type="ORF">QJV27_08235</name>
</gene>
<evidence type="ECO:0000313" key="1">
    <source>
        <dbReference type="EMBL" id="MDI2091355.1"/>
    </source>
</evidence>
<dbReference type="InterPro" id="IPR010035">
    <property type="entry name" value="Thi_S"/>
</dbReference>
<dbReference type="RefSeq" id="WP_281448451.1">
    <property type="nucleotide sequence ID" value="NZ_JASBAO010000001.1"/>
</dbReference>
<dbReference type="PANTHER" id="PTHR34472:SF1">
    <property type="entry name" value="SULFUR CARRIER PROTEIN THIS"/>
    <property type="match status" value="1"/>
</dbReference>
<organism evidence="1 2">
    <name type="scientific">Commensalibacter oyaizuii</name>
    <dbReference type="NCBI Taxonomy" id="3043873"/>
    <lineage>
        <taxon>Bacteria</taxon>
        <taxon>Pseudomonadati</taxon>
        <taxon>Pseudomonadota</taxon>
        <taxon>Alphaproteobacteria</taxon>
        <taxon>Acetobacterales</taxon>
        <taxon>Acetobacteraceae</taxon>
    </lineage>
</organism>
<keyword evidence="2" id="KW-1185">Reference proteome</keyword>
<sequence>MKIYLNGQDIETQAETLMVLFQEQKIDSTAIATAVNGDFVPRTAYETTKLTQGAKVEVLSPMQGG</sequence>
<dbReference type="NCBIfam" id="TIGR01683">
    <property type="entry name" value="thiS"/>
    <property type="match status" value="1"/>
</dbReference>
<dbReference type="Gene3D" id="3.10.20.30">
    <property type="match status" value="1"/>
</dbReference>
<dbReference type="Proteomes" id="UP001431634">
    <property type="component" value="Unassembled WGS sequence"/>
</dbReference>
<name>A0ABT6Q2J8_9PROT</name>
<dbReference type="InterPro" id="IPR016155">
    <property type="entry name" value="Mopterin_synth/thiamin_S_b"/>
</dbReference>
<dbReference type="CDD" id="cd00565">
    <property type="entry name" value="Ubl_ThiS"/>
    <property type="match status" value="1"/>
</dbReference>
<dbReference type="InterPro" id="IPR012675">
    <property type="entry name" value="Beta-grasp_dom_sf"/>
</dbReference>
<reference evidence="1" key="1">
    <citation type="submission" date="2023-05" db="EMBL/GenBank/DDBJ databases">
        <title>Whole genome sequence of Commensalibacter sp.</title>
        <authorList>
            <person name="Charoenyingcharoen P."/>
            <person name="Yukphan P."/>
        </authorList>
    </citation>
    <scope>NUCLEOTIDE SEQUENCE</scope>
    <source>
        <strain evidence="1">TBRC 16381</strain>
    </source>
</reference>
<comment type="caution">
    <text evidence="1">The sequence shown here is derived from an EMBL/GenBank/DDBJ whole genome shotgun (WGS) entry which is preliminary data.</text>
</comment>
<dbReference type="InterPro" id="IPR003749">
    <property type="entry name" value="ThiS/MoaD-like"/>
</dbReference>
<dbReference type="PANTHER" id="PTHR34472">
    <property type="entry name" value="SULFUR CARRIER PROTEIN THIS"/>
    <property type="match status" value="1"/>
</dbReference>
<accession>A0ABT6Q2J8</accession>
<dbReference type="EMBL" id="JASBAO010000001">
    <property type="protein sequence ID" value="MDI2091355.1"/>
    <property type="molecule type" value="Genomic_DNA"/>
</dbReference>
<protein>
    <submittedName>
        <fullName evidence="1">Sulfur carrier protein ThiS</fullName>
    </submittedName>
</protein>
<proteinExistence type="predicted"/>
<dbReference type="SUPFAM" id="SSF54285">
    <property type="entry name" value="MoaD/ThiS"/>
    <property type="match status" value="1"/>
</dbReference>